<dbReference type="KEGG" id="vg:18501085"/>
<evidence type="ECO:0000313" key="3">
    <source>
        <dbReference type="Proteomes" id="UP000204235"/>
    </source>
</evidence>
<dbReference type="EMBL" id="KF623294">
    <property type="protein sequence ID" value="AGX01917.1"/>
    <property type="molecule type" value="Genomic_DNA"/>
</dbReference>
<sequence>MFEKLEAAVGSKVLYGVIWIATLTFTYWFGGHIEKEKTTAVDSAVSSVSTQLGTILTNQINTQVGGINARLLGDTNAINLILQGGFKNNDDADARLHNLTNAGVYVKASPGTPGETKAAGTAAAGPGNNATYRAQLSDQARDFFAGEAKRANQCAVQLKGAQDTLLSWQRAVDEYNRTVADPNGYDRVQLPDKK</sequence>
<accession>W8CZG4</accession>
<dbReference type="Proteomes" id="UP000204235">
    <property type="component" value="Segment"/>
</dbReference>
<organism evidence="2 3">
    <name type="scientific">Erwinia phage PhiEaH1</name>
    <dbReference type="NCBI Taxonomy" id="1401669"/>
    <lineage>
        <taxon>Viruses</taxon>
        <taxon>Duplodnaviria</taxon>
        <taxon>Heunggongvirae</taxon>
        <taxon>Uroviricota</taxon>
        <taxon>Caudoviricetes</taxon>
        <taxon>Chimalliviridae</taxon>
        <taxon>Iapetusvirus</taxon>
        <taxon>Iapetusvirus EaH1</taxon>
    </lineage>
</organism>
<evidence type="ECO:0000256" key="1">
    <source>
        <dbReference type="SAM" id="Phobius"/>
    </source>
</evidence>
<protein>
    <submittedName>
        <fullName evidence="2">Uncharacterized protein</fullName>
    </submittedName>
</protein>
<name>W8CZG4_9CAUD</name>
<keyword evidence="1" id="KW-0472">Membrane</keyword>
<keyword evidence="1" id="KW-0812">Transmembrane</keyword>
<dbReference type="RefSeq" id="YP_009010248.1">
    <property type="nucleotide sequence ID" value="NC_023610.1"/>
</dbReference>
<proteinExistence type="predicted"/>
<keyword evidence="3" id="KW-1185">Reference proteome</keyword>
<keyword evidence="1" id="KW-1133">Transmembrane helix</keyword>
<reference evidence="2 3" key="1">
    <citation type="journal article" date="2014" name="FEMS Microbiol. Lett.">
        <title>The genome of the Erwinia amylovora phage PhiEaH1 reveals greater diversity and broadens the applicability of phages for the treatment of fire blight.</title>
        <authorList>
            <person name="Meczker K."/>
            <person name="Domotor D."/>
            <person name="Vass J."/>
            <person name="Rakhely G."/>
            <person name="Schneider G."/>
            <person name="Kovacs T."/>
        </authorList>
    </citation>
    <scope>NUCLEOTIDE SEQUENCE [LARGE SCALE GENOMIC DNA]</scope>
</reference>
<feature type="transmembrane region" description="Helical" evidence="1">
    <location>
        <begin position="12"/>
        <end position="30"/>
    </location>
</feature>
<evidence type="ECO:0000313" key="2">
    <source>
        <dbReference type="EMBL" id="AGX01917.1"/>
    </source>
</evidence>
<dbReference type="GeneID" id="18501085"/>